<gene>
    <name evidence="1" type="ORF">LCGC14_2390780</name>
</gene>
<sequence length="81" mass="9117">MNEKLTKTVTGSGRSAYYAEEVNELIIAFEQELKSSRYQIARAIAQLEAPLTVEGDLNYMQVRLAAESVVFQLRAYEATVE</sequence>
<accession>A0A0F9ESS1</accession>
<dbReference type="AlphaFoldDB" id="A0A0F9ESS1"/>
<dbReference type="EMBL" id="LAZR01035676">
    <property type="protein sequence ID" value="KKL26878.1"/>
    <property type="molecule type" value="Genomic_DNA"/>
</dbReference>
<reference evidence="1" key="1">
    <citation type="journal article" date="2015" name="Nature">
        <title>Complex archaea that bridge the gap between prokaryotes and eukaryotes.</title>
        <authorList>
            <person name="Spang A."/>
            <person name="Saw J.H."/>
            <person name="Jorgensen S.L."/>
            <person name="Zaremba-Niedzwiedzka K."/>
            <person name="Martijn J."/>
            <person name="Lind A.E."/>
            <person name="van Eijk R."/>
            <person name="Schleper C."/>
            <person name="Guy L."/>
            <person name="Ettema T.J."/>
        </authorList>
    </citation>
    <scope>NUCLEOTIDE SEQUENCE</scope>
</reference>
<comment type="caution">
    <text evidence="1">The sequence shown here is derived from an EMBL/GenBank/DDBJ whole genome shotgun (WGS) entry which is preliminary data.</text>
</comment>
<name>A0A0F9ESS1_9ZZZZ</name>
<organism evidence="1">
    <name type="scientific">marine sediment metagenome</name>
    <dbReference type="NCBI Taxonomy" id="412755"/>
    <lineage>
        <taxon>unclassified sequences</taxon>
        <taxon>metagenomes</taxon>
        <taxon>ecological metagenomes</taxon>
    </lineage>
</organism>
<proteinExistence type="predicted"/>
<protein>
    <submittedName>
        <fullName evidence="1">Uncharacterized protein</fullName>
    </submittedName>
</protein>
<evidence type="ECO:0000313" key="1">
    <source>
        <dbReference type="EMBL" id="KKL26878.1"/>
    </source>
</evidence>